<feature type="chain" id="PRO_5045192375" evidence="1">
    <location>
        <begin position="22"/>
        <end position="335"/>
    </location>
</feature>
<keyword evidence="4" id="KW-1185">Reference proteome</keyword>
<accession>A0A1I3Y0J9</accession>
<feature type="signal peptide" evidence="1">
    <location>
        <begin position="1"/>
        <end position="21"/>
    </location>
</feature>
<dbReference type="EMBL" id="FOSK01000003">
    <property type="protein sequence ID" value="SFK25447.1"/>
    <property type="molecule type" value="Genomic_DNA"/>
</dbReference>
<organism evidence="3 4">
    <name type="scientific">Pseudovibrio ascidiaceicola</name>
    <dbReference type="NCBI Taxonomy" id="285279"/>
    <lineage>
        <taxon>Bacteria</taxon>
        <taxon>Pseudomonadati</taxon>
        <taxon>Pseudomonadota</taxon>
        <taxon>Alphaproteobacteria</taxon>
        <taxon>Hyphomicrobiales</taxon>
        <taxon>Stappiaceae</taxon>
        <taxon>Pseudovibrio</taxon>
    </lineage>
</organism>
<evidence type="ECO:0000259" key="2">
    <source>
        <dbReference type="Pfam" id="PF04187"/>
    </source>
</evidence>
<dbReference type="Proteomes" id="UP000199598">
    <property type="component" value="Unassembled WGS sequence"/>
</dbReference>
<dbReference type="InterPro" id="IPR007314">
    <property type="entry name" value="Cofac_haem-bd_dom"/>
</dbReference>
<sequence>MLKKAMNAFAFAITYSALTLASEAASGQSGGNESKLAEKVPVELLMTDHPLVDTVWDLKTGKQISQAELWKRAADKDHILVGEKHDNPRHHEIQAEALKQMGAAGRNPFIVMEMIEPKYLKWLKELKPEDVAGLAEKLEWEQRGWPAWHMYEPIFNEAAEFGMRVVPGAPERELLLKVGQGKQPSEENAKSFRWNQQYSEEQNNSLLDELERSHCGVVPRENLGPMVGMQRIKDASMASFMRTAKNSERGSILIAGNGHTRKDRGVPWWLDSKDSTLNLAAVEVGAGKDQLSDYSLADVNRFDYVWFTGRVETTDPCEKYAELLEKMGKKHTPKK</sequence>
<feature type="domain" description="Haem-binding uptake Tiki superfamily ChaN" evidence="2">
    <location>
        <begin position="69"/>
        <end position="270"/>
    </location>
</feature>
<evidence type="ECO:0000313" key="3">
    <source>
        <dbReference type="EMBL" id="SFK25447.1"/>
    </source>
</evidence>
<dbReference type="Pfam" id="PF04187">
    <property type="entry name" value="Cofac_haem_bdg"/>
    <property type="match status" value="1"/>
</dbReference>
<evidence type="ECO:0000313" key="4">
    <source>
        <dbReference type="Proteomes" id="UP000199598"/>
    </source>
</evidence>
<dbReference type="Gene3D" id="3.40.50.11550">
    <property type="match status" value="1"/>
</dbReference>
<dbReference type="SUPFAM" id="SSF159501">
    <property type="entry name" value="EreA/ChaN-like"/>
    <property type="match status" value="1"/>
</dbReference>
<keyword evidence="1" id="KW-0732">Signal</keyword>
<comment type="caution">
    <text evidence="3">The sequence shown here is derived from an EMBL/GenBank/DDBJ whole genome shotgun (WGS) entry which is preliminary data.</text>
</comment>
<gene>
    <name evidence="3" type="ORF">SAMN04488518_103279</name>
</gene>
<dbReference type="CDD" id="cd14727">
    <property type="entry name" value="ChanN-like"/>
    <property type="match status" value="1"/>
</dbReference>
<reference evidence="3 4" key="1">
    <citation type="submission" date="2016-10" db="EMBL/GenBank/DDBJ databases">
        <authorList>
            <person name="Varghese N."/>
            <person name="Submissions S."/>
        </authorList>
    </citation>
    <scope>NUCLEOTIDE SEQUENCE [LARGE SCALE GENOMIC DNA]</scope>
    <source>
        <strain evidence="3 4">DSM 16392</strain>
    </source>
</reference>
<dbReference type="RefSeq" id="WP_093518329.1">
    <property type="nucleotide sequence ID" value="NZ_FOSK01000003.1"/>
</dbReference>
<proteinExistence type="predicted"/>
<protein>
    <submittedName>
        <fullName evidence="3">Uncharacterized iron-regulated protein</fullName>
    </submittedName>
</protein>
<name>A0A1I3Y0J9_9HYPH</name>
<evidence type="ECO:0000256" key="1">
    <source>
        <dbReference type="SAM" id="SignalP"/>
    </source>
</evidence>